<reference evidence="2" key="1">
    <citation type="submission" date="2021-01" db="EMBL/GenBank/DDBJ databases">
        <authorList>
            <consortium name="Aspergillus puulaauensis MK2 genome sequencing consortium"/>
            <person name="Kazuki M."/>
            <person name="Futagami T."/>
        </authorList>
    </citation>
    <scope>NUCLEOTIDE SEQUENCE</scope>
    <source>
        <strain evidence="2">MK2</strain>
    </source>
</reference>
<protein>
    <recommendedName>
        <fullName evidence="4">C6 transcription factor</fullName>
    </recommendedName>
</protein>
<name>A0A7R7XPN8_9EURO</name>
<feature type="region of interest" description="Disordered" evidence="1">
    <location>
        <begin position="198"/>
        <end position="229"/>
    </location>
</feature>
<reference evidence="2" key="2">
    <citation type="submission" date="2021-02" db="EMBL/GenBank/DDBJ databases">
        <title>Aspergillus puulaauensis MK2 genome sequence.</title>
        <authorList>
            <person name="Futagami T."/>
            <person name="Mori K."/>
            <person name="Kadooka C."/>
            <person name="Tanaka T."/>
        </authorList>
    </citation>
    <scope>NUCLEOTIDE SEQUENCE</scope>
    <source>
        <strain evidence="2">MK2</strain>
    </source>
</reference>
<proteinExistence type="predicted"/>
<evidence type="ECO:0000313" key="3">
    <source>
        <dbReference type="Proteomes" id="UP000654913"/>
    </source>
</evidence>
<dbReference type="Proteomes" id="UP000654913">
    <property type="component" value="Chromosome 5"/>
</dbReference>
<evidence type="ECO:0008006" key="4">
    <source>
        <dbReference type="Google" id="ProtNLM"/>
    </source>
</evidence>
<dbReference type="OrthoDB" id="3163292at2759"/>
<keyword evidence="3" id="KW-1185">Reference proteome</keyword>
<organism evidence="2 3">
    <name type="scientific">Aspergillus puulaauensis</name>
    <dbReference type="NCBI Taxonomy" id="1220207"/>
    <lineage>
        <taxon>Eukaryota</taxon>
        <taxon>Fungi</taxon>
        <taxon>Dikarya</taxon>
        <taxon>Ascomycota</taxon>
        <taxon>Pezizomycotina</taxon>
        <taxon>Eurotiomycetes</taxon>
        <taxon>Eurotiomycetidae</taxon>
        <taxon>Eurotiales</taxon>
        <taxon>Aspergillaceae</taxon>
        <taxon>Aspergillus</taxon>
    </lineage>
</organism>
<gene>
    <name evidence="2" type="ORF">APUU_50137S</name>
</gene>
<sequence>MFESELCMIQDKYASEWSPADEVSFLDARLSLYLYALGQKKKPENLQTLHREKEHELITQGSITATQLLTIVTTFPDALRKGTIHVFRSAGYAVFFLLRILGTAPRECIDETSIRNIIRQTFTLMRAISQTSNDRRSQCVRVCRIIEHMLDCEDWNENQDTPFLGKAESFMAMNFVADVAARGILKAYKHTRQAVAARMERERDRDRGRDRNCDCRESDPAGVQPDGGSQFDLDFSIWDPMEWPLNWQDGDDLLFLSGNIGAS</sequence>
<evidence type="ECO:0000313" key="2">
    <source>
        <dbReference type="EMBL" id="BCS25426.1"/>
    </source>
</evidence>
<accession>A0A7R7XPN8</accession>
<dbReference type="AlphaFoldDB" id="A0A7R7XPN8"/>
<dbReference type="RefSeq" id="XP_041557620.1">
    <property type="nucleotide sequence ID" value="XM_041705101.1"/>
</dbReference>
<dbReference type="EMBL" id="AP024447">
    <property type="protein sequence ID" value="BCS25426.1"/>
    <property type="molecule type" value="Genomic_DNA"/>
</dbReference>
<evidence type="ECO:0000256" key="1">
    <source>
        <dbReference type="SAM" id="MobiDB-lite"/>
    </source>
</evidence>
<dbReference type="KEGG" id="apuu:APUU_50137S"/>
<dbReference type="GeneID" id="64975431"/>
<feature type="compositionally biased region" description="Basic and acidic residues" evidence="1">
    <location>
        <begin position="198"/>
        <end position="219"/>
    </location>
</feature>